<dbReference type="InterPro" id="IPR008656">
    <property type="entry name" value="Inositol_tetrakis-P_1-kinase"/>
</dbReference>
<protein>
    <submittedName>
        <fullName evidence="2">Uncharacterized protein</fullName>
    </submittedName>
</protein>
<dbReference type="GO" id="GO:0052725">
    <property type="term" value="F:inositol-1,3,4-trisphosphate 6-kinase activity"/>
    <property type="evidence" value="ECO:0007669"/>
    <property type="project" value="InterPro"/>
</dbReference>
<dbReference type="GO" id="GO:0000287">
    <property type="term" value="F:magnesium ion binding"/>
    <property type="evidence" value="ECO:0007669"/>
    <property type="project" value="InterPro"/>
</dbReference>
<dbReference type="PANTHER" id="PTHR14217">
    <property type="entry name" value="INOSITOL-TETRAKISPHOSPHATE 1-KINASE"/>
    <property type="match status" value="1"/>
</dbReference>
<organism evidence="2 3">
    <name type="scientific">Nannochloropsis gaditana</name>
    <dbReference type="NCBI Taxonomy" id="72520"/>
    <lineage>
        <taxon>Eukaryota</taxon>
        <taxon>Sar</taxon>
        <taxon>Stramenopiles</taxon>
        <taxon>Ochrophyta</taxon>
        <taxon>Eustigmatophyceae</taxon>
        <taxon>Eustigmatales</taxon>
        <taxon>Monodopsidaceae</taxon>
        <taxon>Nannochloropsis</taxon>
    </lineage>
</organism>
<feature type="compositionally biased region" description="Pro residues" evidence="1">
    <location>
        <begin position="47"/>
        <end position="61"/>
    </location>
</feature>
<dbReference type="GO" id="GO:0032957">
    <property type="term" value="P:inositol trisphosphate metabolic process"/>
    <property type="evidence" value="ECO:0007669"/>
    <property type="project" value="InterPro"/>
</dbReference>
<feature type="compositionally biased region" description="Pro residues" evidence="1">
    <location>
        <begin position="1"/>
        <end position="18"/>
    </location>
</feature>
<feature type="compositionally biased region" description="Basic and acidic residues" evidence="1">
    <location>
        <begin position="24"/>
        <end position="33"/>
    </location>
</feature>
<feature type="non-terminal residue" evidence="2">
    <location>
        <position position="1"/>
    </location>
</feature>
<evidence type="ECO:0000256" key="1">
    <source>
        <dbReference type="SAM" id="MobiDB-lite"/>
    </source>
</evidence>
<dbReference type="GO" id="GO:0005524">
    <property type="term" value="F:ATP binding"/>
    <property type="evidence" value="ECO:0007669"/>
    <property type="project" value="InterPro"/>
</dbReference>
<reference evidence="2 3" key="1">
    <citation type="journal article" date="2014" name="Mol. Plant">
        <title>Chromosome Scale Genome Assembly and Transcriptome Profiling of Nannochloropsis gaditana in Nitrogen Depletion.</title>
        <authorList>
            <person name="Corteggiani Carpinelli E."/>
            <person name="Telatin A."/>
            <person name="Vitulo N."/>
            <person name="Forcato C."/>
            <person name="D'Angelo M."/>
            <person name="Schiavon R."/>
            <person name="Vezzi A."/>
            <person name="Giacometti G.M."/>
            <person name="Morosinotto T."/>
            <person name="Valle G."/>
        </authorList>
    </citation>
    <scope>NUCLEOTIDE SEQUENCE [LARGE SCALE GENOMIC DNA]</scope>
    <source>
        <strain evidence="2 3">B-31</strain>
    </source>
</reference>
<evidence type="ECO:0000313" key="2">
    <source>
        <dbReference type="EMBL" id="EWM20582.1"/>
    </source>
</evidence>
<dbReference type="Proteomes" id="UP000019335">
    <property type="component" value="Unassembled WGS sequence"/>
</dbReference>
<dbReference type="AlphaFoldDB" id="W7T1I5"/>
<evidence type="ECO:0000313" key="3">
    <source>
        <dbReference type="Proteomes" id="UP000019335"/>
    </source>
</evidence>
<dbReference type="OrthoDB" id="25308at2759"/>
<dbReference type="GO" id="GO:0047325">
    <property type="term" value="F:inositol-3,4,5,6-tetrakisphosphate 1-kinase activity"/>
    <property type="evidence" value="ECO:0007669"/>
    <property type="project" value="InterPro"/>
</dbReference>
<sequence length="144" mass="15648">SSSPPSLPPSLPTPPPGDPWRTNRQREGGRASREPPPPLPSHASSPALPPSLPRPRPPPLPQLQQAARLLQGAFQLQLFGFDVIVPTYGEGEREGDEGGREGGWEAELVVVDVNFFPSFKEVEDFPARLRAFLRERAGGRRGGT</sequence>
<accession>W7T1I5</accession>
<keyword evidence="3" id="KW-1185">Reference proteome</keyword>
<dbReference type="PANTHER" id="PTHR14217:SF1">
    <property type="entry name" value="INOSITOL-TETRAKISPHOSPHATE 1-KINASE"/>
    <property type="match status" value="1"/>
</dbReference>
<dbReference type="Gene3D" id="3.30.470.20">
    <property type="entry name" value="ATP-grasp fold, B domain"/>
    <property type="match status" value="1"/>
</dbReference>
<comment type="caution">
    <text evidence="2">The sequence shown here is derived from an EMBL/GenBank/DDBJ whole genome shotgun (WGS) entry which is preliminary data.</text>
</comment>
<dbReference type="EMBL" id="AZIL01002964">
    <property type="protein sequence ID" value="EWM20582.1"/>
    <property type="molecule type" value="Genomic_DNA"/>
</dbReference>
<name>W7T1I5_9STRA</name>
<feature type="region of interest" description="Disordered" evidence="1">
    <location>
        <begin position="1"/>
        <end position="61"/>
    </location>
</feature>
<gene>
    <name evidence="2" type="ORF">Naga_101460g1</name>
</gene>
<proteinExistence type="predicted"/>
<dbReference type="GO" id="GO:0005737">
    <property type="term" value="C:cytoplasm"/>
    <property type="evidence" value="ECO:0007669"/>
    <property type="project" value="TreeGrafter"/>
</dbReference>
<dbReference type="GO" id="GO:0052726">
    <property type="term" value="F:inositol-1,3,4-trisphosphate 5-kinase activity"/>
    <property type="evidence" value="ECO:0007669"/>
    <property type="project" value="InterPro"/>
</dbReference>